<dbReference type="InterPro" id="IPR011009">
    <property type="entry name" value="Kinase-like_dom_sf"/>
</dbReference>
<proteinExistence type="inferred from homology"/>
<feature type="transmembrane region" description="Helical" evidence="2">
    <location>
        <begin position="70"/>
        <end position="98"/>
    </location>
</feature>
<keyword evidence="2" id="KW-0812">Transmembrane</keyword>
<evidence type="ECO:0000256" key="1">
    <source>
        <dbReference type="ARBA" id="ARBA00009670"/>
    </source>
</evidence>
<dbReference type="EMBL" id="JBBDGL010000001">
    <property type="protein sequence ID" value="MEJ1154484.1"/>
    <property type="molecule type" value="Genomic_DNA"/>
</dbReference>
<dbReference type="PROSITE" id="PS50011">
    <property type="entry name" value="PROTEIN_KINASE_DOM"/>
    <property type="match status" value="1"/>
</dbReference>
<comment type="caution">
    <text evidence="4">The sequence shown here is derived from an EMBL/GenBank/DDBJ whole genome shotgun (WGS) entry which is preliminary data.</text>
</comment>
<keyword evidence="2" id="KW-0472">Membrane</keyword>
<gene>
    <name evidence="4" type="ORF">WDU96_02585</name>
</gene>
<dbReference type="Proteomes" id="UP001368654">
    <property type="component" value="Unassembled WGS sequence"/>
</dbReference>
<dbReference type="PANTHER" id="PTHR10566:SF113">
    <property type="entry name" value="PROTEIN ACTIVITY OF BC1 COMPLEX KINASE 7, CHLOROPLASTIC"/>
    <property type="match status" value="1"/>
</dbReference>
<feature type="domain" description="Protein kinase" evidence="3">
    <location>
        <begin position="219"/>
        <end position="636"/>
    </location>
</feature>
<dbReference type="InterPro" id="IPR004147">
    <property type="entry name" value="ABC1_dom"/>
</dbReference>
<evidence type="ECO:0000259" key="3">
    <source>
        <dbReference type="PROSITE" id="PS50011"/>
    </source>
</evidence>
<dbReference type="CDD" id="cd05121">
    <property type="entry name" value="ABC1_ADCK3-like"/>
    <property type="match status" value="1"/>
</dbReference>
<dbReference type="InterPro" id="IPR000719">
    <property type="entry name" value="Prot_kinase_dom"/>
</dbReference>
<feature type="transmembrane region" description="Helical" evidence="2">
    <location>
        <begin position="662"/>
        <end position="680"/>
    </location>
</feature>
<dbReference type="Gene3D" id="1.10.510.10">
    <property type="entry name" value="Transferase(Phosphotransferase) domain 1"/>
    <property type="match status" value="1"/>
</dbReference>
<evidence type="ECO:0000313" key="5">
    <source>
        <dbReference type="Proteomes" id="UP001368654"/>
    </source>
</evidence>
<sequence>MFGTVPIIVIGVVFALSAAWIAQHVFGTPIGWIRAILSAGVVYAITVPLARVALEASDVTAGGQFDVSSAIGILFVAVALGWQLAIAVTVIMLSELFWPSDRGWHPIRAAKGIIRRRKRMLRYAQTLRIASKHGLSLYGSHRRGEEQDVPTALVAAMNEAGVTFMKVGQVLSTRDDILPREFTEAFATLQMQTSPMSWQTAKAAIEAELPGALEESFEWVDERPLATASLAQVHAARLQPEAGAEQGASVVIKIQRPDARASVKIDSDIIVRLAADAERRASWARACGLSALATEFTRSLAEELDYRIELANTELLRATLAQSDVKTIHVPAVYASLCGERMMVQERVEGVPFARMNGTLADDMVAGGGVAHTETYAFDAHVVAGTFAATAVKPFPTAREIADSLVDTVFEQIAVRGVFHADLHPGNIILRPDGEITLIDFGSVGVVERSMRRMLIAMMSAMAAEDDIALTDLLLMIAADASAGGDIDRAALQHEIGVILTRMHNGSTDASIFRDVIDVLRRHQMSLPPGLVLVFRTIASLEGTLRLLVPDYDMVDRAMSRTPHFLRVGFDPAEMLAEAQVKMQVVGEQLRRLPRRIETFASQLENGTFGMSLRMFRDPFERGWIASLVGQLTTTLVGVALIVTAVVLLISGGGPLLTQDVGLFAFIGALLGLAGMLLVLRALRTSLRRPVDGA</sequence>
<keyword evidence="5" id="KW-1185">Reference proteome</keyword>
<feature type="transmembrane region" description="Helical" evidence="2">
    <location>
        <begin position="6"/>
        <end position="25"/>
    </location>
</feature>
<organism evidence="4 5">
    <name type="scientific">Microbacterium marmarense</name>
    <dbReference type="NCBI Taxonomy" id="3122051"/>
    <lineage>
        <taxon>Bacteria</taxon>
        <taxon>Bacillati</taxon>
        <taxon>Actinomycetota</taxon>
        <taxon>Actinomycetes</taxon>
        <taxon>Micrococcales</taxon>
        <taxon>Microbacteriaceae</taxon>
        <taxon>Microbacterium</taxon>
    </lineage>
</organism>
<feature type="transmembrane region" description="Helical" evidence="2">
    <location>
        <begin position="32"/>
        <end position="50"/>
    </location>
</feature>
<dbReference type="PANTHER" id="PTHR10566">
    <property type="entry name" value="CHAPERONE-ACTIVITY OF BC1 COMPLEX CABC1 -RELATED"/>
    <property type="match status" value="1"/>
</dbReference>
<comment type="similarity">
    <text evidence="1">Belongs to the protein kinase superfamily. ADCK protein kinase family.</text>
</comment>
<dbReference type="RefSeq" id="WP_337336921.1">
    <property type="nucleotide sequence ID" value="NZ_JBBDGL010000001.1"/>
</dbReference>
<reference evidence="4 5" key="1">
    <citation type="submission" date="2024-02" db="EMBL/GenBank/DDBJ databases">
        <authorList>
            <person name="Saticioglu I.B."/>
        </authorList>
    </citation>
    <scope>NUCLEOTIDE SEQUENCE [LARGE SCALE GENOMIC DNA]</scope>
    <source>
        <strain evidence="4 5">Mu-86</strain>
    </source>
</reference>
<dbReference type="InterPro" id="IPR050154">
    <property type="entry name" value="UbiB_kinase"/>
</dbReference>
<keyword evidence="2" id="KW-1133">Transmembrane helix</keyword>
<protein>
    <submittedName>
        <fullName evidence="4">AarF/UbiB family protein</fullName>
    </submittedName>
</protein>
<dbReference type="Pfam" id="PF03109">
    <property type="entry name" value="ABC1"/>
    <property type="match status" value="1"/>
</dbReference>
<feature type="transmembrane region" description="Helical" evidence="2">
    <location>
        <begin position="624"/>
        <end position="650"/>
    </location>
</feature>
<dbReference type="SUPFAM" id="SSF56112">
    <property type="entry name" value="Protein kinase-like (PK-like)"/>
    <property type="match status" value="1"/>
</dbReference>
<evidence type="ECO:0000313" key="4">
    <source>
        <dbReference type="EMBL" id="MEJ1154484.1"/>
    </source>
</evidence>
<name>A0ABU8LQE5_9MICO</name>
<accession>A0ABU8LQE5</accession>
<evidence type="ECO:0000256" key="2">
    <source>
        <dbReference type="SAM" id="Phobius"/>
    </source>
</evidence>